<dbReference type="PATRIC" id="fig|1441095.3.peg.4940"/>
<dbReference type="Proteomes" id="UP000067625">
    <property type="component" value="Chromosome"/>
</dbReference>
<organism evidence="2 3">
    <name type="scientific">Bacillus gobiensis</name>
    <dbReference type="NCBI Taxonomy" id="1441095"/>
    <lineage>
        <taxon>Bacteria</taxon>
        <taxon>Bacillati</taxon>
        <taxon>Bacillota</taxon>
        <taxon>Bacilli</taxon>
        <taxon>Bacillales</taxon>
        <taxon>Bacillaceae</taxon>
        <taxon>Bacillus</taxon>
    </lineage>
</organism>
<feature type="coiled-coil region" evidence="1">
    <location>
        <begin position="99"/>
        <end position="126"/>
    </location>
</feature>
<sequence length="300" mass="33711">MKKLFVAGIVACLTLSINIEFPQSTKAASENKLKADISNDEQKWLEGLGFTSDEIVNMSKEDLEHTSKRFKGKKGKIIAKQEEYFKVDNYIDENGKQQKKMIKSTKDEALKEVEKLKKQKENKHGLINFNNASAASDTENDGWITQTTTVSDIGSTYLAKTSYKWLSNPDIGFSDTIAITHGDNVDKIAGSEYARHWYKDGIGTHYLPADYSADTKNYYGYADKFDLKKVGTNHPPYDHQGYFYFEFNRDKTSDNTADLYGHYAHALTSPYYSVSLSLGAISLSGSAASNATDTHVDWTY</sequence>
<reference evidence="2 3" key="2">
    <citation type="journal article" date="2016" name="Int. J. Syst. Evol. Microbiol.">
        <title>Bacillus gobiensis sp. nov., isolated from a soil sample.</title>
        <authorList>
            <person name="Liu B."/>
            <person name="Liu G.H."/>
            <person name="Cetin S."/>
            <person name="Schumann P."/>
            <person name="Pan Z.Z."/>
            <person name="Chen Q.Q."/>
        </authorList>
    </citation>
    <scope>NUCLEOTIDE SEQUENCE [LARGE SCALE GENOMIC DNA]</scope>
    <source>
        <strain evidence="2 3">FJAT-4402</strain>
    </source>
</reference>
<dbReference type="RefSeq" id="WP_053605814.1">
    <property type="nucleotide sequence ID" value="NZ_CP012600.1"/>
</dbReference>
<protein>
    <submittedName>
        <fullName evidence="2">Uncharacterized protein</fullName>
    </submittedName>
</protein>
<keyword evidence="3" id="KW-1185">Reference proteome</keyword>
<proteinExistence type="predicted"/>
<accession>A0A0M3RAX9</accession>
<evidence type="ECO:0000313" key="2">
    <source>
        <dbReference type="EMBL" id="ALC83932.1"/>
    </source>
</evidence>
<dbReference type="OrthoDB" id="2676941at2"/>
<gene>
    <name evidence="2" type="ORF">AM592_22350</name>
</gene>
<dbReference type="EMBL" id="CP012600">
    <property type="protein sequence ID" value="ALC83932.1"/>
    <property type="molecule type" value="Genomic_DNA"/>
</dbReference>
<evidence type="ECO:0000256" key="1">
    <source>
        <dbReference type="SAM" id="Coils"/>
    </source>
</evidence>
<reference evidence="3" key="1">
    <citation type="submission" date="2015-08" db="EMBL/GenBank/DDBJ databases">
        <title>Genome sequencing project for genomic taxonomy and phylogenomics of Bacillus-like bacteria.</title>
        <authorList>
            <person name="Liu B."/>
            <person name="Wang J."/>
            <person name="Zhu Y."/>
            <person name="Liu G."/>
            <person name="Chen Q."/>
            <person name="Chen Z."/>
            <person name="Lan J."/>
            <person name="Che J."/>
            <person name="Ge C."/>
            <person name="Shi H."/>
            <person name="Pan Z."/>
            <person name="Liu X."/>
        </authorList>
    </citation>
    <scope>NUCLEOTIDE SEQUENCE [LARGE SCALE GENOMIC DNA]</scope>
    <source>
        <strain evidence="3">FJAT-4402</strain>
    </source>
</reference>
<evidence type="ECO:0000313" key="3">
    <source>
        <dbReference type="Proteomes" id="UP000067625"/>
    </source>
</evidence>
<dbReference type="AlphaFoldDB" id="A0A0M3RAX9"/>
<name>A0A0M3RAX9_9BACI</name>
<keyword evidence="1" id="KW-0175">Coiled coil</keyword>